<keyword evidence="6" id="KW-0539">Nucleus</keyword>
<dbReference type="PANTHER" id="PTHR13581">
    <property type="entry name" value="MRG-BINDING PROTEIN"/>
    <property type="match status" value="1"/>
</dbReference>
<feature type="compositionally biased region" description="Polar residues" evidence="8">
    <location>
        <begin position="17"/>
        <end position="32"/>
    </location>
</feature>
<comment type="similarity">
    <text evidence="2">Belongs to the EAF7 family.</text>
</comment>
<feature type="compositionally biased region" description="Basic and acidic residues" evidence="8">
    <location>
        <begin position="171"/>
        <end position="181"/>
    </location>
</feature>
<sequence>MGPKKRTGAATEAVAQSKKSTQRPTSEPQPSEESFRFLPPVLTPDNWTEEQEITLFKAIIKWKPAGMHKHFRMLSIANLMKNHGVADTHTNIPGIWAKLATLYNLEAADDQEEMLDEGYESPNPVDFDLPDEYYDLKMARRFPTSPSPETEDDKPTKPIPTATRKAATTKPKKETKAETTRRGTKRRKVEEEEQKEDGAGEEGEEESDDETEEETSAPAPTVAAKRKGRARAKSTGPGTAKSTPAPDDNDDAKKKGKGKPAVVAKAKQQGKRGRPTTKKKEVEEEEVENDETAEEEEESGESEAASEEASEPEEEEEEASGEEGPASPASTRRSRSVASTRVPPKGKKAKAPKGGSVRRSTRKK</sequence>
<feature type="compositionally biased region" description="Acidic residues" evidence="8">
    <location>
        <begin position="283"/>
        <end position="321"/>
    </location>
</feature>
<protein>
    <submittedName>
        <fullName evidence="9">Uncharacterized protein</fullName>
    </submittedName>
</protein>
<evidence type="ECO:0000313" key="10">
    <source>
        <dbReference type="Proteomes" id="UP001375240"/>
    </source>
</evidence>
<dbReference type="Pfam" id="PF07904">
    <property type="entry name" value="Eaf7"/>
    <property type="match status" value="1"/>
</dbReference>
<dbReference type="GO" id="GO:0005634">
    <property type="term" value="C:nucleus"/>
    <property type="evidence" value="ECO:0007669"/>
    <property type="project" value="UniProtKB-SubCell"/>
</dbReference>
<accession>A0AAV9UQB9</accession>
<organism evidence="9 10">
    <name type="scientific">Orbilia brochopaga</name>
    <dbReference type="NCBI Taxonomy" id="3140254"/>
    <lineage>
        <taxon>Eukaryota</taxon>
        <taxon>Fungi</taxon>
        <taxon>Dikarya</taxon>
        <taxon>Ascomycota</taxon>
        <taxon>Pezizomycotina</taxon>
        <taxon>Orbiliomycetes</taxon>
        <taxon>Orbiliales</taxon>
        <taxon>Orbiliaceae</taxon>
        <taxon>Orbilia</taxon>
    </lineage>
</organism>
<evidence type="ECO:0000256" key="2">
    <source>
        <dbReference type="ARBA" id="ARBA00007117"/>
    </source>
</evidence>
<evidence type="ECO:0000256" key="1">
    <source>
        <dbReference type="ARBA" id="ARBA00004123"/>
    </source>
</evidence>
<feature type="compositionally biased region" description="Basic residues" evidence="8">
    <location>
        <begin position="268"/>
        <end position="277"/>
    </location>
</feature>
<evidence type="ECO:0000256" key="6">
    <source>
        <dbReference type="ARBA" id="ARBA00023242"/>
    </source>
</evidence>
<proteinExistence type="inferred from homology"/>
<name>A0AAV9UQB9_9PEZI</name>
<feature type="compositionally biased region" description="Acidic residues" evidence="8">
    <location>
        <begin position="191"/>
        <end position="215"/>
    </location>
</feature>
<dbReference type="GO" id="GO:0006325">
    <property type="term" value="P:chromatin organization"/>
    <property type="evidence" value="ECO:0007669"/>
    <property type="project" value="UniProtKB-KW"/>
</dbReference>
<dbReference type="Proteomes" id="UP001375240">
    <property type="component" value="Unassembled WGS sequence"/>
</dbReference>
<feature type="compositionally biased region" description="Low complexity" evidence="8">
    <location>
        <begin position="159"/>
        <end position="169"/>
    </location>
</feature>
<comment type="subcellular location">
    <subcellularLocation>
        <location evidence="1">Nucleus</location>
    </subcellularLocation>
</comment>
<evidence type="ECO:0000256" key="8">
    <source>
        <dbReference type="SAM" id="MobiDB-lite"/>
    </source>
</evidence>
<evidence type="ECO:0000313" key="9">
    <source>
        <dbReference type="EMBL" id="KAK6346827.1"/>
    </source>
</evidence>
<feature type="region of interest" description="Disordered" evidence="8">
    <location>
        <begin position="1"/>
        <end position="39"/>
    </location>
</feature>
<feature type="compositionally biased region" description="Low complexity" evidence="8">
    <location>
        <begin position="322"/>
        <end position="343"/>
    </location>
</feature>
<evidence type="ECO:0000256" key="4">
    <source>
        <dbReference type="ARBA" id="ARBA00023015"/>
    </source>
</evidence>
<dbReference type="GO" id="GO:0006357">
    <property type="term" value="P:regulation of transcription by RNA polymerase II"/>
    <property type="evidence" value="ECO:0007669"/>
    <property type="project" value="TreeGrafter"/>
</dbReference>
<dbReference type="PANTHER" id="PTHR13581:SF5">
    <property type="entry name" value="MRG_MORF4L-BINDING PROTEIN"/>
    <property type="match status" value="1"/>
</dbReference>
<keyword evidence="5" id="KW-0804">Transcription</keyword>
<dbReference type="AlphaFoldDB" id="A0AAV9UQB9"/>
<dbReference type="EMBL" id="JAVHNQ010000005">
    <property type="protein sequence ID" value="KAK6346827.1"/>
    <property type="molecule type" value="Genomic_DNA"/>
</dbReference>
<gene>
    <name evidence="9" type="ORF">TWF696_006935</name>
</gene>
<evidence type="ECO:0000256" key="5">
    <source>
        <dbReference type="ARBA" id="ARBA00023163"/>
    </source>
</evidence>
<reference evidence="9 10" key="1">
    <citation type="submission" date="2019-10" db="EMBL/GenBank/DDBJ databases">
        <authorList>
            <person name="Palmer J.M."/>
        </authorList>
    </citation>
    <scope>NUCLEOTIDE SEQUENCE [LARGE SCALE GENOMIC DNA]</scope>
    <source>
        <strain evidence="9 10">TWF696</strain>
    </source>
</reference>
<keyword evidence="3" id="KW-0156">Chromatin regulator</keyword>
<evidence type="ECO:0000256" key="3">
    <source>
        <dbReference type="ARBA" id="ARBA00022853"/>
    </source>
</evidence>
<dbReference type="GO" id="GO:0035267">
    <property type="term" value="C:NuA4 histone acetyltransferase complex"/>
    <property type="evidence" value="ECO:0007669"/>
    <property type="project" value="TreeGrafter"/>
</dbReference>
<dbReference type="InterPro" id="IPR012423">
    <property type="entry name" value="Eaf7/MRGBP"/>
</dbReference>
<keyword evidence="10" id="KW-1185">Reference proteome</keyword>
<comment type="function">
    <text evidence="7">Component of the NuA4 histone acetyltransferase complex which is involved in transcriptional activation of selected genes principally by acetylation of nucleosomal histone H4 and H2A. The NuA4 complex is also involved in DNA repair.</text>
</comment>
<feature type="region of interest" description="Disordered" evidence="8">
    <location>
        <begin position="141"/>
        <end position="364"/>
    </location>
</feature>
<keyword evidence="4" id="KW-0805">Transcription regulation</keyword>
<evidence type="ECO:0000256" key="7">
    <source>
        <dbReference type="ARBA" id="ARBA00025178"/>
    </source>
</evidence>
<comment type="caution">
    <text evidence="9">The sequence shown here is derived from an EMBL/GenBank/DDBJ whole genome shotgun (WGS) entry which is preliminary data.</text>
</comment>